<dbReference type="AlphaFoldDB" id="A0A369JRI4"/>
<dbReference type="GO" id="GO:0006465">
    <property type="term" value="P:signal peptide processing"/>
    <property type="evidence" value="ECO:0007669"/>
    <property type="project" value="InterPro"/>
</dbReference>
<comment type="subcellular location">
    <subcellularLocation>
        <location evidence="1">Endoplasmic reticulum membrane</location>
        <topology evidence="1">Multi-pass membrane protein</topology>
    </subcellularLocation>
</comment>
<keyword evidence="11" id="KW-1185">Reference proteome</keyword>
<name>A0A369JRI4_HYPMA</name>
<dbReference type="GO" id="GO:0005787">
    <property type="term" value="C:signal peptidase complex"/>
    <property type="evidence" value="ECO:0007669"/>
    <property type="project" value="InterPro"/>
</dbReference>
<dbReference type="STRING" id="39966.A0A369JRI4"/>
<evidence type="ECO:0000256" key="8">
    <source>
        <dbReference type="ARBA" id="ARBA00045204"/>
    </source>
</evidence>
<dbReference type="PANTHER" id="PTHR13202:SF0">
    <property type="entry name" value="SIGNAL PEPTIDASE COMPLEX SUBUNIT 1"/>
    <property type="match status" value="1"/>
</dbReference>
<keyword evidence="7 9" id="KW-0472">Membrane</keyword>
<evidence type="ECO:0000256" key="3">
    <source>
        <dbReference type="ARBA" id="ARBA00017059"/>
    </source>
</evidence>
<sequence>MIATRTGKSRTARFASSSTSLAIVVNSALEQNAMSLNSYIQELMEGKIDFVGQQLVEQLARFILISSAIMSFAVGFAVESLAVTFAMFGGATILLALLVIPPWPIFNQHPVKWLPVIEPKEKSKEKAKDS</sequence>
<evidence type="ECO:0000256" key="7">
    <source>
        <dbReference type="ARBA" id="ARBA00023136"/>
    </source>
</evidence>
<dbReference type="FunCoup" id="A0A369JRI4">
    <property type="interactions" value="67"/>
</dbReference>
<dbReference type="PANTHER" id="PTHR13202">
    <property type="entry name" value="MICROSOMAL SIGNAL PEPTIDASE 12 KDA SUBUNIT"/>
    <property type="match status" value="1"/>
</dbReference>
<evidence type="ECO:0000256" key="5">
    <source>
        <dbReference type="ARBA" id="ARBA00022824"/>
    </source>
</evidence>
<comment type="similarity">
    <text evidence="2">Belongs to the SPCS1 family.</text>
</comment>
<keyword evidence="5" id="KW-0256">Endoplasmic reticulum</keyword>
<feature type="transmembrane region" description="Helical" evidence="9">
    <location>
        <begin position="59"/>
        <end position="78"/>
    </location>
</feature>
<dbReference type="Proteomes" id="UP000076154">
    <property type="component" value="Unassembled WGS sequence"/>
</dbReference>
<proteinExistence type="inferred from homology"/>
<evidence type="ECO:0000313" key="10">
    <source>
        <dbReference type="EMBL" id="RDB21954.1"/>
    </source>
</evidence>
<evidence type="ECO:0000256" key="6">
    <source>
        <dbReference type="ARBA" id="ARBA00022989"/>
    </source>
</evidence>
<comment type="caution">
    <text evidence="10">The sequence shown here is derived from an EMBL/GenBank/DDBJ whole genome shotgun (WGS) entry which is preliminary data.</text>
</comment>
<evidence type="ECO:0000256" key="2">
    <source>
        <dbReference type="ARBA" id="ARBA00005245"/>
    </source>
</evidence>
<gene>
    <name evidence="10" type="primary">SPCS1</name>
    <name evidence="10" type="ORF">Hypma_010950</name>
</gene>
<reference evidence="10" key="1">
    <citation type="submission" date="2018-04" db="EMBL/GenBank/DDBJ databases">
        <title>Whole genome sequencing of Hypsizygus marmoreus.</title>
        <authorList>
            <person name="Choi I.-G."/>
            <person name="Min B."/>
            <person name="Kim J.-G."/>
            <person name="Kim S."/>
            <person name="Oh Y.-L."/>
            <person name="Kong W.-S."/>
            <person name="Park H."/>
            <person name="Jeong J."/>
            <person name="Song E.-S."/>
        </authorList>
    </citation>
    <scope>NUCLEOTIDE SEQUENCE [LARGE SCALE GENOMIC DNA]</scope>
    <source>
        <strain evidence="10">51987-8</strain>
    </source>
</reference>
<evidence type="ECO:0000256" key="9">
    <source>
        <dbReference type="SAM" id="Phobius"/>
    </source>
</evidence>
<keyword evidence="6 9" id="KW-1133">Transmembrane helix</keyword>
<protein>
    <recommendedName>
        <fullName evidence="3">Signal peptidase complex subunit 1</fullName>
    </recommendedName>
</protein>
<evidence type="ECO:0000256" key="1">
    <source>
        <dbReference type="ARBA" id="ARBA00004477"/>
    </source>
</evidence>
<dbReference type="InParanoid" id="A0A369JRI4"/>
<comment type="function">
    <text evidence="8">Component of the signal peptidase complex (SPC) which catalyzes the cleavage of N-terminal signal sequences from nascent proteins as they are translocated into the lumen of the endoplasmic reticulum. Dispensable for SPC enzymatic activity.</text>
</comment>
<dbReference type="InterPro" id="IPR009542">
    <property type="entry name" value="Spc1/SPCS1"/>
</dbReference>
<dbReference type="EMBL" id="LUEZ02000053">
    <property type="protein sequence ID" value="RDB21954.1"/>
    <property type="molecule type" value="Genomic_DNA"/>
</dbReference>
<organism evidence="10 11">
    <name type="scientific">Hypsizygus marmoreus</name>
    <name type="common">White beech mushroom</name>
    <name type="synonym">Agaricus marmoreus</name>
    <dbReference type="NCBI Taxonomy" id="39966"/>
    <lineage>
        <taxon>Eukaryota</taxon>
        <taxon>Fungi</taxon>
        <taxon>Dikarya</taxon>
        <taxon>Basidiomycota</taxon>
        <taxon>Agaricomycotina</taxon>
        <taxon>Agaricomycetes</taxon>
        <taxon>Agaricomycetidae</taxon>
        <taxon>Agaricales</taxon>
        <taxon>Tricholomatineae</taxon>
        <taxon>Lyophyllaceae</taxon>
        <taxon>Hypsizygus</taxon>
    </lineage>
</organism>
<dbReference type="GO" id="GO:0045047">
    <property type="term" value="P:protein targeting to ER"/>
    <property type="evidence" value="ECO:0007669"/>
    <property type="project" value="TreeGrafter"/>
</dbReference>
<accession>A0A369JRI4</accession>
<dbReference type="OrthoDB" id="263893at2759"/>
<feature type="transmembrane region" description="Helical" evidence="9">
    <location>
        <begin position="85"/>
        <end position="106"/>
    </location>
</feature>
<keyword evidence="4 9" id="KW-0812">Transmembrane</keyword>
<dbReference type="Pfam" id="PF06645">
    <property type="entry name" value="SPC12"/>
    <property type="match status" value="1"/>
</dbReference>
<evidence type="ECO:0000313" key="11">
    <source>
        <dbReference type="Proteomes" id="UP000076154"/>
    </source>
</evidence>
<evidence type="ECO:0000256" key="4">
    <source>
        <dbReference type="ARBA" id="ARBA00022692"/>
    </source>
</evidence>